<reference evidence="5 6" key="1">
    <citation type="submission" date="2016-07" db="EMBL/GenBank/DDBJ databases">
        <title>Pervasive Adenine N6-methylation of Active Genes in Fungi.</title>
        <authorList>
            <consortium name="DOE Joint Genome Institute"/>
            <person name="Mondo S.J."/>
            <person name="Dannebaum R.O."/>
            <person name="Kuo R.C."/>
            <person name="Labutti K."/>
            <person name="Haridas S."/>
            <person name="Kuo A."/>
            <person name="Salamov A."/>
            <person name="Ahrendt S.R."/>
            <person name="Lipzen A."/>
            <person name="Sullivan W."/>
            <person name="Andreopoulos W.B."/>
            <person name="Clum A."/>
            <person name="Lindquist E."/>
            <person name="Daum C."/>
            <person name="Ramamoorthy G.K."/>
            <person name="Gryganskyi A."/>
            <person name="Culley D."/>
            <person name="Magnuson J.K."/>
            <person name="James T.Y."/>
            <person name="O'Malley M.A."/>
            <person name="Stajich J.E."/>
            <person name="Spatafora J.W."/>
            <person name="Visel A."/>
            <person name="Grigoriev I.V."/>
        </authorList>
    </citation>
    <scope>NUCLEOTIDE SEQUENCE [LARGE SCALE GENOMIC DNA]</scope>
    <source>
        <strain evidence="5 6">62-1032</strain>
    </source>
</reference>
<name>A0A1Y2FBE3_9BASI</name>
<keyword evidence="2" id="KW-0521">NADP</keyword>
<proteinExistence type="inferred from homology"/>
<gene>
    <name evidence="5" type="ORF">BCR35DRAFT_318119</name>
</gene>
<dbReference type="InterPro" id="IPR002347">
    <property type="entry name" value="SDR_fam"/>
</dbReference>
<dbReference type="OrthoDB" id="2520431at2759"/>
<dbReference type="InterPro" id="IPR051911">
    <property type="entry name" value="SDR_oxidoreductase"/>
</dbReference>
<keyword evidence="3" id="KW-0560">Oxidoreductase</keyword>
<dbReference type="EMBL" id="MCGR01000023">
    <property type="protein sequence ID" value="ORY81211.1"/>
    <property type="molecule type" value="Genomic_DNA"/>
</dbReference>
<evidence type="ECO:0000256" key="4">
    <source>
        <dbReference type="RuleBase" id="RU000363"/>
    </source>
</evidence>
<dbReference type="PRINTS" id="PR00081">
    <property type="entry name" value="GDHRDH"/>
</dbReference>
<organism evidence="5 6">
    <name type="scientific">Leucosporidium creatinivorum</name>
    <dbReference type="NCBI Taxonomy" id="106004"/>
    <lineage>
        <taxon>Eukaryota</taxon>
        <taxon>Fungi</taxon>
        <taxon>Dikarya</taxon>
        <taxon>Basidiomycota</taxon>
        <taxon>Pucciniomycotina</taxon>
        <taxon>Microbotryomycetes</taxon>
        <taxon>Leucosporidiales</taxon>
        <taxon>Leucosporidium</taxon>
    </lineage>
</organism>
<comment type="similarity">
    <text evidence="1 4">Belongs to the short-chain dehydrogenases/reductases (SDR) family.</text>
</comment>
<evidence type="ECO:0000256" key="1">
    <source>
        <dbReference type="ARBA" id="ARBA00006484"/>
    </source>
</evidence>
<dbReference type="PANTHER" id="PTHR43976">
    <property type="entry name" value="SHORT CHAIN DEHYDROGENASE"/>
    <property type="match status" value="1"/>
</dbReference>
<comment type="caution">
    <text evidence="5">The sequence shown here is derived from an EMBL/GenBank/DDBJ whole genome shotgun (WGS) entry which is preliminary data.</text>
</comment>
<keyword evidence="6" id="KW-1185">Reference proteome</keyword>
<dbReference type="PROSITE" id="PS00061">
    <property type="entry name" value="ADH_SHORT"/>
    <property type="match status" value="1"/>
</dbReference>
<dbReference type="InterPro" id="IPR036291">
    <property type="entry name" value="NAD(P)-bd_dom_sf"/>
</dbReference>
<dbReference type="InterPro" id="IPR020904">
    <property type="entry name" value="Sc_DH/Rdtase_CS"/>
</dbReference>
<accession>A0A1Y2FBE3</accession>
<dbReference type="AlphaFoldDB" id="A0A1Y2FBE3"/>
<dbReference type="PRINTS" id="PR00080">
    <property type="entry name" value="SDRFAMILY"/>
</dbReference>
<dbReference type="Gene3D" id="3.40.50.720">
    <property type="entry name" value="NAD(P)-binding Rossmann-like Domain"/>
    <property type="match status" value="1"/>
</dbReference>
<dbReference type="Pfam" id="PF00106">
    <property type="entry name" value="adh_short"/>
    <property type="match status" value="1"/>
</dbReference>
<evidence type="ECO:0000313" key="5">
    <source>
        <dbReference type="EMBL" id="ORY81211.1"/>
    </source>
</evidence>
<evidence type="ECO:0000256" key="2">
    <source>
        <dbReference type="ARBA" id="ARBA00022857"/>
    </source>
</evidence>
<evidence type="ECO:0000256" key="3">
    <source>
        <dbReference type="ARBA" id="ARBA00023002"/>
    </source>
</evidence>
<dbReference type="STRING" id="106004.A0A1Y2FBE3"/>
<dbReference type="Proteomes" id="UP000193467">
    <property type="component" value="Unassembled WGS sequence"/>
</dbReference>
<protein>
    <submittedName>
        <fullName evidence="5">NAD(P)-binding protein</fullName>
    </submittedName>
</protein>
<dbReference type="SUPFAM" id="SSF51735">
    <property type="entry name" value="NAD(P)-binding Rossmann-fold domains"/>
    <property type="match status" value="1"/>
</dbReference>
<dbReference type="InParanoid" id="A0A1Y2FBE3"/>
<sequence>MSAPKVILVTGSSTGFGRHLVENILSDGNIAVATLRKPSAIDDLKAQFGEDRLLVLPLDVTKPSDITNAFARVKEVYGRCDAVISNAGFSAVAEAEATTDRVIRDMFDVNVHGPIELSKQSVAFFREQNPTPGGHFVSISSMAGISVTPGTSVYAATKHAIEAYTEALGQELDPTWNIKVTSICPSLFRTNVVNNSPALPPHPAYTSPTLPSNYLRGMVKASASGQFGADPVKGAKAILGVMAREGPAPVRVPLGDPTIDGFRKKAGELKLEADEWEELARSME</sequence>
<dbReference type="PANTHER" id="PTHR43976:SF16">
    <property type="entry name" value="SHORT-CHAIN DEHYDROGENASE_REDUCTASE FAMILY PROTEIN"/>
    <property type="match status" value="1"/>
</dbReference>
<dbReference type="FunCoup" id="A0A1Y2FBE3">
    <property type="interactions" value="302"/>
</dbReference>
<dbReference type="GO" id="GO:0016491">
    <property type="term" value="F:oxidoreductase activity"/>
    <property type="evidence" value="ECO:0007669"/>
    <property type="project" value="UniProtKB-KW"/>
</dbReference>
<evidence type="ECO:0000313" key="6">
    <source>
        <dbReference type="Proteomes" id="UP000193467"/>
    </source>
</evidence>